<keyword evidence="2 4" id="KW-0863">Zinc-finger</keyword>
<feature type="zinc finger region" description="C3H1-type" evidence="4">
    <location>
        <begin position="93"/>
        <end position="121"/>
    </location>
</feature>
<feature type="region of interest" description="Disordered" evidence="5">
    <location>
        <begin position="117"/>
        <end position="186"/>
    </location>
</feature>
<dbReference type="PROSITE" id="PS50103">
    <property type="entry name" value="ZF_C3H1"/>
    <property type="match status" value="1"/>
</dbReference>
<evidence type="ECO:0000313" key="8">
    <source>
        <dbReference type="Proteomes" id="UP000288216"/>
    </source>
</evidence>
<dbReference type="STRING" id="75743.A0A401PYZ5"/>
<dbReference type="OMA" id="VPPKKYM"/>
<sequence length="186" mass="20199">SGTGSAVCEVKDPLTGESESEDETSDDSPQGKLMGEPQDASALLKLPPPELEGARGQLMAGVFTNPFAQERRERLSLLEKHVRLTARIRTEEAGGRKICLAYRKDGRCRYGSNCKFAHDSDLPTFDPKTGTPNPPVESRPQENGGSEDPQPKSGKKRPGLSPTLIPPKKSMKNYQAQRSKEGPGLL</sequence>
<evidence type="ECO:0000259" key="6">
    <source>
        <dbReference type="PROSITE" id="PS50103"/>
    </source>
</evidence>
<feature type="non-terminal residue" evidence="7">
    <location>
        <position position="1"/>
    </location>
</feature>
<dbReference type="SUPFAM" id="SSF90229">
    <property type="entry name" value="CCCH zinc finger"/>
    <property type="match status" value="1"/>
</dbReference>
<name>A0A401PYZ5_SCYTO</name>
<evidence type="ECO:0000313" key="7">
    <source>
        <dbReference type="EMBL" id="GCB78338.1"/>
    </source>
</evidence>
<keyword evidence="1 4" id="KW-0479">Metal-binding</keyword>
<evidence type="ECO:0000256" key="2">
    <source>
        <dbReference type="ARBA" id="ARBA00022771"/>
    </source>
</evidence>
<keyword evidence="3 4" id="KW-0862">Zinc</keyword>
<protein>
    <recommendedName>
        <fullName evidence="6">C3H1-type domain-containing protein</fullName>
    </recommendedName>
</protein>
<dbReference type="EMBL" id="BFAA01017040">
    <property type="protein sequence ID" value="GCB78338.1"/>
    <property type="molecule type" value="Genomic_DNA"/>
</dbReference>
<dbReference type="InterPro" id="IPR036855">
    <property type="entry name" value="Znf_CCCH_sf"/>
</dbReference>
<evidence type="ECO:0000256" key="3">
    <source>
        <dbReference type="ARBA" id="ARBA00022833"/>
    </source>
</evidence>
<comment type="caution">
    <text evidence="7">The sequence shown here is derived from an EMBL/GenBank/DDBJ whole genome shotgun (WGS) entry which is preliminary data.</text>
</comment>
<organism evidence="7 8">
    <name type="scientific">Scyliorhinus torazame</name>
    <name type="common">Cloudy catshark</name>
    <name type="synonym">Catulus torazame</name>
    <dbReference type="NCBI Taxonomy" id="75743"/>
    <lineage>
        <taxon>Eukaryota</taxon>
        <taxon>Metazoa</taxon>
        <taxon>Chordata</taxon>
        <taxon>Craniata</taxon>
        <taxon>Vertebrata</taxon>
        <taxon>Chondrichthyes</taxon>
        <taxon>Elasmobranchii</taxon>
        <taxon>Galeomorphii</taxon>
        <taxon>Galeoidea</taxon>
        <taxon>Carcharhiniformes</taxon>
        <taxon>Scyliorhinidae</taxon>
        <taxon>Scyliorhinus</taxon>
    </lineage>
</organism>
<proteinExistence type="predicted"/>
<evidence type="ECO:0000256" key="1">
    <source>
        <dbReference type="ARBA" id="ARBA00022723"/>
    </source>
</evidence>
<dbReference type="AlphaFoldDB" id="A0A401PYZ5"/>
<dbReference type="InterPro" id="IPR000571">
    <property type="entry name" value="Znf_CCCH"/>
</dbReference>
<dbReference type="Proteomes" id="UP000288216">
    <property type="component" value="Unassembled WGS sequence"/>
</dbReference>
<dbReference type="Gene3D" id="4.10.1000.10">
    <property type="entry name" value="Zinc finger, CCCH-type"/>
    <property type="match status" value="1"/>
</dbReference>
<keyword evidence="8" id="KW-1185">Reference proteome</keyword>
<accession>A0A401PYZ5</accession>
<feature type="region of interest" description="Disordered" evidence="5">
    <location>
        <begin position="1"/>
        <end position="44"/>
    </location>
</feature>
<feature type="domain" description="C3H1-type" evidence="6">
    <location>
        <begin position="93"/>
        <end position="121"/>
    </location>
</feature>
<evidence type="ECO:0000256" key="4">
    <source>
        <dbReference type="PROSITE-ProRule" id="PRU00723"/>
    </source>
</evidence>
<evidence type="ECO:0000256" key="5">
    <source>
        <dbReference type="SAM" id="MobiDB-lite"/>
    </source>
</evidence>
<dbReference type="OrthoDB" id="336321at2759"/>
<gene>
    <name evidence="7" type="ORF">scyTo_0020664</name>
</gene>
<dbReference type="Pfam" id="PF00642">
    <property type="entry name" value="zf-CCCH"/>
    <property type="match status" value="1"/>
</dbReference>
<reference evidence="7 8" key="1">
    <citation type="journal article" date="2018" name="Nat. Ecol. Evol.">
        <title>Shark genomes provide insights into elasmobranch evolution and the origin of vertebrates.</title>
        <authorList>
            <person name="Hara Y"/>
            <person name="Yamaguchi K"/>
            <person name="Onimaru K"/>
            <person name="Kadota M"/>
            <person name="Koyanagi M"/>
            <person name="Keeley SD"/>
            <person name="Tatsumi K"/>
            <person name="Tanaka K"/>
            <person name="Motone F"/>
            <person name="Kageyama Y"/>
            <person name="Nozu R"/>
            <person name="Adachi N"/>
            <person name="Nishimura O"/>
            <person name="Nakagawa R"/>
            <person name="Tanegashima C"/>
            <person name="Kiyatake I"/>
            <person name="Matsumoto R"/>
            <person name="Murakumo K"/>
            <person name="Nishida K"/>
            <person name="Terakita A"/>
            <person name="Kuratani S"/>
            <person name="Sato K"/>
            <person name="Hyodo S Kuraku.S."/>
        </authorList>
    </citation>
    <scope>NUCLEOTIDE SEQUENCE [LARGE SCALE GENOMIC DNA]</scope>
</reference>
<dbReference type="GO" id="GO:0008270">
    <property type="term" value="F:zinc ion binding"/>
    <property type="evidence" value="ECO:0007669"/>
    <property type="project" value="UniProtKB-KW"/>
</dbReference>
<dbReference type="SMART" id="SM00356">
    <property type="entry name" value="ZnF_C3H1"/>
    <property type="match status" value="1"/>
</dbReference>